<evidence type="ECO:0000256" key="6">
    <source>
        <dbReference type="SAM" id="Phobius"/>
    </source>
</evidence>
<dbReference type="eggNOG" id="KOG3030">
    <property type="taxonomic scope" value="Eukaryota"/>
</dbReference>
<keyword evidence="9" id="KW-1185">Reference proteome</keyword>
<protein>
    <recommendedName>
        <fullName evidence="7">Phosphatidic acid phosphatase type 2/haloperoxidase domain-containing protein</fullName>
    </recommendedName>
</protein>
<dbReference type="InterPro" id="IPR036938">
    <property type="entry name" value="PAP2/HPO_sf"/>
</dbReference>
<dbReference type="VEuPathDB" id="FungiDB:PGUG_03300"/>
<feature type="transmembrane region" description="Helical" evidence="6">
    <location>
        <begin position="54"/>
        <end position="74"/>
    </location>
</feature>
<dbReference type="Gene3D" id="1.20.144.10">
    <property type="entry name" value="Phosphatidic acid phosphatase type 2/haloperoxidase"/>
    <property type="match status" value="1"/>
</dbReference>
<dbReference type="Pfam" id="PF01569">
    <property type="entry name" value="PAP2"/>
    <property type="match status" value="1"/>
</dbReference>
<dbReference type="InParanoid" id="A5DJ49"/>
<sequence length="243" mass="27338">MSKFNAEWLVVVGLLLYFYLVAEPSKPFVRPFRLSDPSIQFPFATHERVTDNQLYVISCILPSLAITAWCTALLKRKKLTKFQFQQLVNTSLQNLWLSISITGVITDVLKAWIARHRPDFLERCGPIVGTPIDKLVGIEVCSAPLGQIYLVDGMKSTPSGHSSIAFAGLFYFSLWIYSRIGHLSIGYQLSSCLPSLLATYIALSRTQDYRHHYSDIIIGSAMGIAIATITFFRKEKDKTELPL</sequence>
<evidence type="ECO:0000313" key="8">
    <source>
        <dbReference type="EMBL" id="EDK39202.2"/>
    </source>
</evidence>
<dbReference type="OrthoDB" id="10030083at2759"/>
<accession>A5DJ49</accession>
<evidence type="ECO:0000313" key="9">
    <source>
        <dbReference type="Proteomes" id="UP000001997"/>
    </source>
</evidence>
<evidence type="ECO:0000256" key="3">
    <source>
        <dbReference type="ARBA" id="ARBA00022692"/>
    </source>
</evidence>
<dbReference type="OMA" id="EDTIPMW"/>
<dbReference type="GO" id="GO:0008195">
    <property type="term" value="F:phosphatidate phosphatase activity"/>
    <property type="evidence" value="ECO:0007669"/>
    <property type="project" value="TreeGrafter"/>
</dbReference>
<dbReference type="Proteomes" id="UP000001997">
    <property type="component" value="Unassembled WGS sequence"/>
</dbReference>
<dbReference type="AlphaFoldDB" id="A5DJ49"/>
<evidence type="ECO:0000256" key="1">
    <source>
        <dbReference type="ARBA" id="ARBA00004141"/>
    </source>
</evidence>
<feature type="transmembrane region" description="Helical" evidence="6">
    <location>
        <begin position="185"/>
        <end position="203"/>
    </location>
</feature>
<keyword evidence="4 6" id="KW-1133">Transmembrane helix</keyword>
<feature type="transmembrane region" description="Helical" evidence="6">
    <location>
        <begin position="160"/>
        <end position="178"/>
    </location>
</feature>
<dbReference type="KEGG" id="pgu:PGUG_03300"/>
<dbReference type="HOGENOM" id="CLU_021458_5_4_1"/>
<dbReference type="PANTHER" id="PTHR10165:SF35">
    <property type="entry name" value="RE23632P"/>
    <property type="match status" value="1"/>
</dbReference>
<organism evidence="8 9">
    <name type="scientific">Meyerozyma guilliermondii (strain ATCC 6260 / CBS 566 / DSM 6381 / JCM 1539 / NBRC 10279 / NRRL Y-324)</name>
    <name type="common">Yeast</name>
    <name type="synonym">Candida guilliermondii</name>
    <dbReference type="NCBI Taxonomy" id="294746"/>
    <lineage>
        <taxon>Eukaryota</taxon>
        <taxon>Fungi</taxon>
        <taxon>Dikarya</taxon>
        <taxon>Ascomycota</taxon>
        <taxon>Saccharomycotina</taxon>
        <taxon>Pichiomycetes</taxon>
        <taxon>Debaryomycetaceae</taxon>
        <taxon>Meyerozyma</taxon>
    </lineage>
</organism>
<gene>
    <name evidence="8" type="ORF">PGUG_03300</name>
</gene>
<name>A5DJ49_PICGU</name>
<dbReference type="STRING" id="294746.A5DJ49"/>
<feature type="transmembrane region" description="Helical" evidence="6">
    <location>
        <begin position="215"/>
        <end position="232"/>
    </location>
</feature>
<reference evidence="8 9" key="1">
    <citation type="journal article" date="2009" name="Nature">
        <title>Evolution of pathogenicity and sexual reproduction in eight Candida genomes.</title>
        <authorList>
            <person name="Butler G."/>
            <person name="Rasmussen M.D."/>
            <person name="Lin M.F."/>
            <person name="Santos M.A."/>
            <person name="Sakthikumar S."/>
            <person name="Munro C.A."/>
            <person name="Rheinbay E."/>
            <person name="Grabherr M."/>
            <person name="Forche A."/>
            <person name="Reedy J.L."/>
            <person name="Agrafioti I."/>
            <person name="Arnaud M.B."/>
            <person name="Bates S."/>
            <person name="Brown A.J."/>
            <person name="Brunke S."/>
            <person name="Costanzo M.C."/>
            <person name="Fitzpatrick D.A."/>
            <person name="de Groot P.W."/>
            <person name="Harris D."/>
            <person name="Hoyer L.L."/>
            <person name="Hube B."/>
            <person name="Klis F.M."/>
            <person name="Kodira C."/>
            <person name="Lennard N."/>
            <person name="Logue M.E."/>
            <person name="Martin R."/>
            <person name="Neiman A.M."/>
            <person name="Nikolaou E."/>
            <person name="Quail M.A."/>
            <person name="Quinn J."/>
            <person name="Santos M.C."/>
            <person name="Schmitzberger F.F."/>
            <person name="Sherlock G."/>
            <person name="Shah P."/>
            <person name="Silverstein K.A."/>
            <person name="Skrzypek M.S."/>
            <person name="Soll D."/>
            <person name="Staggs R."/>
            <person name="Stansfield I."/>
            <person name="Stumpf M.P."/>
            <person name="Sudbery P.E."/>
            <person name="Srikantha T."/>
            <person name="Zeng Q."/>
            <person name="Berman J."/>
            <person name="Berriman M."/>
            <person name="Heitman J."/>
            <person name="Gow N.A."/>
            <person name="Lorenz M.C."/>
            <person name="Birren B.W."/>
            <person name="Kellis M."/>
            <person name="Cuomo C.A."/>
        </authorList>
    </citation>
    <scope>NUCLEOTIDE SEQUENCE [LARGE SCALE GENOMIC DNA]</scope>
    <source>
        <strain evidence="9">ATCC 6260 / CBS 566 / DSM 6381 / JCM 1539 / NBRC 10279 / NRRL Y-324</strain>
    </source>
</reference>
<evidence type="ECO:0000256" key="5">
    <source>
        <dbReference type="ARBA" id="ARBA00023136"/>
    </source>
</evidence>
<keyword evidence="5 6" id="KW-0472">Membrane</keyword>
<dbReference type="PANTHER" id="PTHR10165">
    <property type="entry name" value="LIPID PHOSPHATE PHOSPHATASE"/>
    <property type="match status" value="1"/>
</dbReference>
<dbReference type="GO" id="GO:0016020">
    <property type="term" value="C:membrane"/>
    <property type="evidence" value="ECO:0007669"/>
    <property type="project" value="UniProtKB-SubCell"/>
</dbReference>
<feature type="domain" description="Phosphatidic acid phosphatase type 2/haloperoxidase" evidence="7">
    <location>
        <begin position="90"/>
        <end position="231"/>
    </location>
</feature>
<evidence type="ECO:0000256" key="4">
    <source>
        <dbReference type="ARBA" id="ARBA00022989"/>
    </source>
</evidence>
<dbReference type="SMART" id="SM00014">
    <property type="entry name" value="acidPPc"/>
    <property type="match status" value="1"/>
</dbReference>
<dbReference type="GeneID" id="5126199"/>
<evidence type="ECO:0000259" key="7">
    <source>
        <dbReference type="SMART" id="SM00014"/>
    </source>
</evidence>
<dbReference type="GO" id="GO:0006644">
    <property type="term" value="P:phospholipid metabolic process"/>
    <property type="evidence" value="ECO:0007669"/>
    <property type="project" value="InterPro"/>
</dbReference>
<dbReference type="EMBL" id="CH408158">
    <property type="protein sequence ID" value="EDK39202.2"/>
    <property type="molecule type" value="Genomic_DNA"/>
</dbReference>
<comment type="similarity">
    <text evidence="2">Belongs to the PA-phosphatase related phosphoesterase family.</text>
</comment>
<comment type="subcellular location">
    <subcellularLocation>
        <location evidence="1">Membrane</location>
        <topology evidence="1">Multi-pass membrane protein</topology>
    </subcellularLocation>
</comment>
<dbReference type="RefSeq" id="XP_001483919.2">
    <property type="nucleotide sequence ID" value="XM_001483869.1"/>
</dbReference>
<evidence type="ECO:0000256" key="2">
    <source>
        <dbReference type="ARBA" id="ARBA00008816"/>
    </source>
</evidence>
<dbReference type="GO" id="GO:0046839">
    <property type="term" value="P:phospholipid dephosphorylation"/>
    <property type="evidence" value="ECO:0007669"/>
    <property type="project" value="TreeGrafter"/>
</dbReference>
<dbReference type="SUPFAM" id="SSF48317">
    <property type="entry name" value="Acid phosphatase/Vanadium-dependent haloperoxidase"/>
    <property type="match status" value="1"/>
</dbReference>
<dbReference type="InterPro" id="IPR043216">
    <property type="entry name" value="PAP-like"/>
</dbReference>
<proteinExistence type="inferred from homology"/>
<dbReference type="InterPro" id="IPR000326">
    <property type="entry name" value="PAP2/HPO"/>
</dbReference>
<dbReference type="CDD" id="cd03390">
    <property type="entry name" value="PAP2_containing_1_like"/>
    <property type="match status" value="1"/>
</dbReference>
<keyword evidence="3 6" id="KW-0812">Transmembrane</keyword>